<gene>
    <name evidence="2" type="ORF">PQR03_11705</name>
</gene>
<comment type="caution">
    <text evidence="2">The sequence shown here is derived from an EMBL/GenBank/DDBJ whole genome shotgun (WGS) entry which is preliminary data.</text>
</comment>
<evidence type="ECO:0000313" key="2">
    <source>
        <dbReference type="EMBL" id="MFM0238798.1"/>
    </source>
</evidence>
<dbReference type="RefSeq" id="WP_408259598.1">
    <property type="nucleotide sequence ID" value="NZ_JAQQCK010000002.1"/>
</dbReference>
<sequence>MPIRNVKNPGQTPHNDKRGRATAAAIREWKNRLQKRFASAVNIMCITNTV</sequence>
<evidence type="ECO:0000313" key="3">
    <source>
        <dbReference type="Proteomes" id="UP001629274"/>
    </source>
</evidence>
<feature type="region of interest" description="Disordered" evidence="1">
    <location>
        <begin position="1"/>
        <end position="21"/>
    </location>
</feature>
<evidence type="ECO:0000256" key="1">
    <source>
        <dbReference type="SAM" id="MobiDB-lite"/>
    </source>
</evidence>
<reference evidence="2 3" key="1">
    <citation type="journal article" date="2024" name="Chem. Sci.">
        <title>Discovery of megapolipeptins by genome mining of a Burkholderiales bacteria collection.</title>
        <authorList>
            <person name="Paulo B.S."/>
            <person name="Recchia M.J.J."/>
            <person name="Lee S."/>
            <person name="Fergusson C.H."/>
            <person name="Romanowski S.B."/>
            <person name="Hernandez A."/>
            <person name="Krull N."/>
            <person name="Liu D.Y."/>
            <person name="Cavanagh H."/>
            <person name="Bos A."/>
            <person name="Gray C.A."/>
            <person name="Murphy B.T."/>
            <person name="Linington R.G."/>
            <person name="Eustaquio A.S."/>
        </authorList>
    </citation>
    <scope>NUCLEOTIDE SEQUENCE [LARGE SCALE GENOMIC DNA]</scope>
    <source>
        <strain evidence="2 3">RL17-351-BIE-A</strain>
    </source>
</reference>
<protein>
    <submittedName>
        <fullName evidence="2">Uncharacterized protein</fullName>
    </submittedName>
</protein>
<keyword evidence="3" id="KW-1185">Reference proteome</keyword>
<organism evidence="2 3">
    <name type="scientific">Paraburkholderia phytofirmans</name>
    <dbReference type="NCBI Taxonomy" id="261302"/>
    <lineage>
        <taxon>Bacteria</taxon>
        <taxon>Pseudomonadati</taxon>
        <taxon>Pseudomonadota</taxon>
        <taxon>Betaproteobacteria</taxon>
        <taxon>Burkholderiales</taxon>
        <taxon>Burkholderiaceae</taxon>
        <taxon>Paraburkholderia</taxon>
    </lineage>
</organism>
<dbReference type="Proteomes" id="UP001629274">
    <property type="component" value="Unassembled WGS sequence"/>
</dbReference>
<proteinExistence type="predicted"/>
<accession>A0ABW9BH75</accession>
<dbReference type="EMBL" id="JAQQDR010000004">
    <property type="protein sequence ID" value="MFM0238798.1"/>
    <property type="molecule type" value="Genomic_DNA"/>
</dbReference>
<name>A0ABW9BH75_9BURK</name>